<comment type="caution">
    <text evidence="1">The sequence shown here is derived from an EMBL/GenBank/DDBJ whole genome shotgun (WGS) entry which is preliminary data.</text>
</comment>
<keyword evidence="2" id="KW-1185">Reference proteome</keyword>
<reference evidence="1" key="2">
    <citation type="submission" date="2023-06" db="EMBL/GenBank/DDBJ databases">
        <authorList>
            <person name="Swenson N.G."/>
            <person name="Wegrzyn J.L."/>
            <person name="Mcevoy S.L."/>
        </authorList>
    </citation>
    <scope>NUCLEOTIDE SEQUENCE</scope>
    <source>
        <strain evidence="1">NS2018</strain>
        <tissue evidence="1">Leaf</tissue>
    </source>
</reference>
<dbReference type="EMBL" id="JAUESC010000387">
    <property type="protein sequence ID" value="KAK0574460.1"/>
    <property type="molecule type" value="Genomic_DNA"/>
</dbReference>
<evidence type="ECO:0000313" key="1">
    <source>
        <dbReference type="EMBL" id="KAK0574460.1"/>
    </source>
</evidence>
<dbReference type="AlphaFoldDB" id="A0AA39RIG4"/>
<evidence type="ECO:0000313" key="2">
    <source>
        <dbReference type="Proteomes" id="UP001168877"/>
    </source>
</evidence>
<gene>
    <name evidence="1" type="ORF">LWI29_024032</name>
</gene>
<reference evidence="1" key="1">
    <citation type="journal article" date="2022" name="Plant J.">
        <title>Strategies of tolerance reflected in two North American maple genomes.</title>
        <authorList>
            <person name="McEvoy S.L."/>
            <person name="Sezen U.U."/>
            <person name="Trouern-Trend A."/>
            <person name="McMahon S.M."/>
            <person name="Schaberg P.G."/>
            <person name="Yang J."/>
            <person name="Wegrzyn J.L."/>
            <person name="Swenson N.G."/>
        </authorList>
    </citation>
    <scope>NUCLEOTIDE SEQUENCE</scope>
    <source>
        <strain evidence="1">NS2018</strain>
    </source>
</reference>
<dbReference type="Proteomes" id="UP001168877">
    <property type="component" value="Unassembled WGS sequence"/>
</dbReference>
<sequence length="69" mass="7760">MTSILCLTIHVQIQKQLIDSSKRDADQLLTMEVVPRDLLKQDSSFTSIGRSSEKGQDNPIVNPIKIMCM</sequence>
<proteinExistence type="predicted"/>
<name>A0AA39RIG4_ACESA</name>
<organism evidence="1 2">
    <name type="scientific">Acer saccharum</name>
    <name type="common">Sugar maple</name>
    <dbReference type="NCBI Taxonomy" id="4024"/>
    <lineage>
        <taxon>Eukaryota</taxon>
        <taxon>Viridiplantae</taxon>
        <taxon>Streptophyta</taxon>
        <taxon>Embryophyta</taxon>
        <taxon>Tracheophyta</taxon>
        <taxon>Spermatophyta</taxon>
        <taxon>Magnoliopsida</taxon>
        <taxon>eudicotyledons</taxon>
        <taxon>Gunneridae</taxon>
        <taxon>Pentapetalae</taxon>
        <taxon>rosids</taxon>
        <taxon>malvids</taxon>
        <taxon>Sapindales</taxon>
        <taxon>Sapindaceae</taxon>
        <taxon>Hippocastanoideae</taxon>
        <taxon>Acereae</taxon>
        <taxon>Acer</taxon>
    </lineage>
</organism>
<accession>A0AA39RIG4</accession>
<protein>
    <submittedName>
        <fullName evidence="1">Uncharacterized protein</fullName>
    </submittedName>
</protein>